<proteinExistence type="predicted"/>
<feature type="compositionally biased region" description="Polar residues" evidence="1">
    <location>
        <begin position="83"/>
        <end position="92"/>
    </location>
</feature>
<feature type="region of interest" description="Disordered" evidence="1">
    <location>
        <begin position="71"/>
        <end position="92"/>
    </location>
</feature>
<dbReference type="RefSeq" id="WP_098511911.1">
    <property type="nucleotide sequence ID" value="NZ_JBIAKZ010000024.1"/>
</dbReference>
<accession>A0A2A9F9Q5</accession>
<dbReference type="AlphaFoldDB" id="A0A2A9F9Q5"/>
<gene>
    <name evidence="2" type="ORF">ATK36_2960</name>
</gene>
<dbReference type="Proteomes" id="UP000243542">
    <property type="component" value="Unassembled WGS sequence"/>
</dbReference>
<keyword evidence="3" id="KW-1185">Reference proteome</keyword>
<evidence type="ECO:0000313" key="2">
    <source>
        <dbReference type="EMBL" id="PFG47898.1"/>
    </source>
</evidence>
<reference evidence="2 3" key="1">
    <citation type="submission" date="2017-10" db="EMBL/GenBank/DDBJ databases">
        <title>Sequencing the genomes of 1000 actinobacteria strains.</title>
        <authorList>
            <person name="Klenk H.-P."/>
        </authorList>
    </citation>
    <scope>NUCLEOTIDE SEQUENCE [LARGE SCALE GENOMIC DNA]</scope>
    <source>
        <strain evidence="2 3">DSM 46092</strain>
    </source>
</reference>
<comment type="caution">
    <text evidence="2">The sequence shown here is derived from an EMBL/GenBank/DDBJ whole genome shotgun (WGS) entry which is preliminary data.</text>
</comment>
<evidence type="ECO:0000256" key="1">
    <source>
        <dbReference type="SAM" id="MobiDB-lite"/>
    </source>
</evidence>
<dbReference type="EMBL" id="PDJK01000002">
    <property type="protein sequence ID" value="PFG47898.1"/>
    <property type="molecule type" value="Genomic_DNA"/>
</dbReference>
<name>A0A2A9F9Q5_9PSEU</name>
<sequence>MFRNLLGEDGVLALDTSGRVTLHDGGNVFAFRADGKLDTQASAADSRKPAALPRNCRLVSRNFHKICHAPSNARQPTECRGTASPQCHTPPL</sequence>
<organism evidence="2 3">
    <name type="scientific">Amycolatopsis sulphurea</name>
    <dbReference type="NCBI Taxonomy" id="76022"/>
    <lineage>
        <taxon>Bacteria</taxon>
        <taxon>Bacillati</taxon>
        <taxon>Actinomycetota</taxon>
        <taxon>Actinomycetes</taxon>
        <taxon>Pseudonocardiales</taxon>
        <taxon>Pseudonocardiaceae</taxon>
        <taxon>Amycolatopsis</taxon>
    </lineage>
</organism>
<evidence type="ECO:0000313" key="3">
    <source>
        <dbReference type="Proteomes" id="UP000243542"/>
    </source>
</evidence>
<protein>
    <submittedName>
        <fullName evidence="2">Uncharacterized protein</fullName>
    </submittedName>
</protein>